<evidence type="ECO:0000313" key="3">
    <source>
        <dbReference type="EMBL" id="WNH54232.1"/>
    </source>
</evidence>
<sequence length="182" mass="20270">MKKLPAIITLLGASVFAAACSPLAPEDPVPPTHASPSPLAPEFAGIDHWINSPALKMSDLRGKVVLVEFWTYSCINCARVAPHVKQWHELYRDQGLVVVGVHTPEYGYEKQLGNVQDAVKQFGISYPVAMDNGYATWNAYGNRFWPALYLIDQEGRIVYQHLGEGEYAQTEAKIRSLLMRGR</sequence>
<dbReference type="PROSITE" id="PS51352">
    <property type="entry name" value="THIOREDOXIN_2"/>
    <property type="match status" value="1"/>
</dbReference>
<protein>
    <submittedName>
        <fullName evidence="3">Thioredoxin family protein</fullName>
    </submittedName>
</protein>
<feature type="signal peptide" evidence="1">
    <location>
        <begin position="1"/>
        <end position="19"/>
    </location>
</feature>
<dbReference type="PROSITE" id="PS51257">
    <property type="entry name" value="PROKAR_LIPOPROTEIN"/>
    <property type="match status" value="1"/>
</dbReference>
<dbReference type="InterPro" id="IPR013766">
    <property type="entry name" value="Thioredoxin_domain"/>
</dbReference>
<evidence type="ECO:0000256" key="1">
    <source>
        <dbReference type="SAM" id="SignalP"/>
    </source>
</evidence>
<dbReference type="RefSeq" id="WP_311193344.1">
    <property type="nucleotide sequence ID" value="NZ_CP115541.1"/>
</dbReference>
<organism evidence="3 4">
    <name type="scientific">Stenotrophomonas oahuensis</name>
    <dbReference type="NCBI Taxonomy" id="3003271"/>
    <lineage>
        <taxon>Bacteria</taxon>
        <taxon>Pseudomonadati</taxon>
        <taxon>Pseudomonadota</taxon>
        <taxon>Gammaproteobacteria</taxon>
        <taxon>Lysobacterales</taxon>
        <taxon>Lysobacteraceae</taxon>
        <taxon>Stenotrophomonas</taxon>
    </lineage>
</organism>
<feature type="domain" description="Thioredoxin" evidence="2">
    <location>
        <begin position="23"/>
        <end position="179"/>
    </location>
</feature>
<dbReference type="InterPro" id="IPR036249">
    <property type="entry name" value="Thioredoxin-like_sf"/>
</dbReference>
<dbReference type="Pfam" id="PF08534">
    <property type="entry name" value="Redoxin"/>
    <property type="match status" value="1"/>
</dbReference>
<dbReference type="PANTHER" id="PTHR42852">
    <property type="entry name" value="THIOL:DISULFIDE INTERCHANGE PROTEIN DSBE"/>
    <property type="match status" value="1"/>
</dbReference>
<dbReference type="InterPro" id="IPR013740">
    <property type="entry name" value="Redoxin"/>
</dbReference>
<dbReference type="PANTHER" id="PTHR42852:SF13">
    <property type="entry name" value="PROTEIN DIPZ"/>
    <property type="match status" value="1"/>
</dbReference>
<dbReference type="Gene3D" id="3.40.30.10">
    <property type="entry name" value="Glutaredoxin"/>
    <property type="match status" value="1"/>
</dbReference>
<dbReference type="CDD" id="cd03012">
    <property type="entry name" value="TlpA_like_DipZ_like"/>
    <property type="match status" value="1"/>
</dbReference>
<evidence type="ECO:0000313" key="4">
    <source>
        <dbReference type="Proteomes" id="UP001302072"/>
    </source>
</evidence>
<keyword evidence="1" id="KW-0732">Signal</keyword>
<gene>
    <name evidence="3" type="ORF">PDM29_08140</name>
</gene>
<dbReference type="InterPro" id="IPR050553">
    <property type="entry name" value="Thioredoxin_ResA/DsbE_sf"/>
</dbReference>
<reference evidence="3 4" key="1">
    <citation type="submission" date="2022-12" db="EMBL/GenBank/DDBJ databases">
        <title>Two new species, Stenotrophomonas aracearum and Stenotrophomonas oahuensis, isolated from Anthurium (Araceae family) in Hawaii.</title>
        <authorList>
            <person name="Chunag S.C."/>
            <person name="Dobhal S."/>
            <person name="Alvarez A."/>
            <person name="Arif M."/>
        </authorList>
    </citation>
    <scope>NUCLEOTIDE SEQUENCE [LARGE SCALE GENOMIC DNA]</scope>
    <source>
        <strain evidence="3 4">A5586</strain>
    </source>
</reference>
<name>A0ABY9YU58_9GAMM</name>
<dbReference type="Proteomes" id="UP001302072">
    <property type="component" value="Chromosome"/>
</dbReference>
<dbReference type="EMBL" id="CP115541">
    <property type="protein sequence ID" value="WNH54232.1"/>
    <property type="molecule type" value="Genomic_DNA"/>
</dbReference>
<feature type="chain" id="PRO_5045230316" evidence="1">
    <location>
        <begin position="20"/>
        <end position="182"/>
    </location>
</feature>
<proteinExistence type="predicted"/>
<evidence type="ECO:0000259" key="2">
    <source>
        <dbReference type="PROSITE" id="PS51352"/>
    </source>
</evidence>
<accession>A0ABY9YU58</accession>
<keyword evidence="4" id="KW-1185">Reference proteome</keyword>
<dbReference type="SUPFAM" id="SSF52833">
    <property type="entry name" value="Thioredoxin-like"/>
    <property type="match status" value="1"/>
</dbReference>